<dbReference type="Pfam" id="PF01336">
    <property type="entry name" value="tRNA_anti-codon"/>
    <property type="match status" value="1"/>
</dbReference>
<keyword evidence="7" id="KW-0030">Aminoacyl-tRNA synthetase</keyword>
<dbReference type="CDD" id="cd04318">
    <property type="entry name" value="EcAsnRS_like_N"/>
    <property type="match status" value="1"/>
</dbReference>
<organism evidence="9 10">
    <name type="scientific">Tulasnella calospora MUT 4182</name>
    <dbReference type="NCBI Taxonomy" id="1051891"/>
    <lineage>
        <taxon>Eukaryota</taxon>
        <taxon>Fungi</taxon>
        <taxon>Dikarya</taxon>
        <taxon>Basidiomycota</taxon>
        <taxon>Agaricomycotina</taxon>
        <taxon>Agaricomycetes</taxon>
        <taxon>Cantharellales</taxon>
        <taxon>Tulasnellaceae</taxon>
        <taxon>Tulasnella</taxon>
    </lineage>
</organism>
<evidence type="ECO:0000256" key="1">
    <source>
        <dbReference type="ARBA" id="ARBA00008226"/>
    </source>
</evidence>
<keyword evidence="5" id="KW-0067">ATP-binding</keyword>
<dbReference type="Pfam" id="PF00152">
    <property type="entry name" value="tRNA-synt_2"/>
    <property type="match status" value="1"/>
</dbReference>
<dbReference type="SUPFAM" id="SSF50249">
    <property type="entry name" value="Nucleic acid-binding proteins"/>
    <property type="match status" value="1"/>
</dbReference>
<dbReference type="GO" id="GO:0003676">
    <property type="term" value="F:nucleic acid binding"/>
    <property type="evidence" value="ECO:0007669"/>
    <property type="project" value="InterPro"/>
</dbReference>
<evidence type="ECO:0000259" key="8">
    <source>
        <dbReference type="PROSITE" id="PS50862"/>
    </source>
</evidence>
<dbReference type="PROSITE" id="PS50862">
    <property type="entry name" value="AA_TRNA_LIGASE_II"/>
    <property type="match status" value="1"/>
</dbReference>
<dbReference type="NCBIfam" id="NF003037">
    <property type="entry name" value="PRK03932.1"/>
    <property type="match status" value="1"/>
</dbReference>
<dbReference type="STRING" id="1051891.A0A0C3QHI2"/>
<dbReference type="Proteomes" id="UP000054248">
    <property type="component" value="Unassembled WGS sequence"/>
</dbReference>
<dbReference type="InterPro" id="IPR004365">
    <property type="entry name" value="NA-bd_OB_tRNA"/>
</dbReference>
<dbReference type="PRINTS" id="PR01042">
    <property type="entry name" value="TRNASYNTHASP"/>
</dbReference>
<proteinExistence type="inferred from homology"/>
<dbReference type="OrthoDB" id="1931232at2759"/>
<dbReference type="GO" id="GO:0005524">
    <property type="term" value="F:ATP binding"/>
    <property type="evidence" value="ECO:0007669"/>
    <property type="project" value="UniProtKB-KW"/>
</dbReference>
<dbReference type="GO" id="GO:0005739">
    <property type="term" value="C:mitochondrion"/>
    <property type="evidence" value="ECO:0007669"/>
    <property type="project" value="TreeGrafter"/>
</dbReference>
<keyword evidence="3" id="KW-0436">Ligase</keyword>
<evidence type="ECO:0000256" key="6">
    <source>
        <dbReference type="ARBA" id="ARBA00022917"/>
    </source>
</evidence>
<keyword evidence="6" id="KW-0648">Protein biosynthesis</keyword>
<dbReference type="InterPro" id="IPR004522">
    <property type="entry name" value="Asn-tRNA-ligase"/>
</dbReference>
<evidence type="ECO:0000313" key="10">
    <source>
        <dbReference type="Proteomes" id="UP000054248"/>
    </source>
</evidence>
<dbReference type="InterPro" id="IPR002312">
    <property type="entry name" value="Asp/Asn-tRNA-synth_IIb"/>
</dbReference>
<dbReference type="EMBL" id="KN823030">
    <property type="protein sequence ID" value="KIO26051.1"/>
    <property type="molecule type" value="Genomic_DNA"/>
</dbReference>
<dbReference type="Gene3D" id="2.40.50.140">
    <property type="entry name" value="Nucleic acid-binding proteins"/>
    <property type="match status" value="1"/>
</dbReference>
<dbReference type="InterPro" id="IPR045864">
    <property type="entry name" value="aa-tRNA-synth_II/BPL/LPL"/>
</dbReference>
<reference evidence="9 10" key="1">
    <citation type="submission" date="2014-04" db="EMBL/GenBank/DDBJ databases">
        <authorList>
            <consortium name="DOE Joint Genome Institute"/>
            <person name="Kuo A."/>
            <person name="Girlanda M."/>
            <person name="Perotto S."/>
            <person name="Kohler A."/>
            <person name="Nagy L.G."/>
            <person name="Floudas D."/>
            <person name="Copeland A."/>
            <person name="Barry K.W."/>
            <person name="Cichocki N."/>
            <person name="Veneault-Fourrey C."/>
            <person name="LaButti K."/>
            <person name="Lindquist E.A."/>
            <person name="Lipzen A."/>
            <person name="Lundell T."/>
            <person name="Morin E."/>
            <person name="Murat C."/>
            <person name="Sun H."/>
            <person name="Tunlid A."/>
            <person name="Henrissat B."/>
            <person name="Grigoriev I.V."/>
            <person name="Hibbett D.S."/>
            <person name="Martin F."/>
            <person name="Nordberg H.P."/>
            <person name="Cantor M.N."/>
            <person name="Hua S.X."/>
        </authorList>
    </citation>
    <scope>NUCLEOTIDE SEQUENCE [LARGE SCALE GENOMIC DNA]</scope>
    <source>
        <strain evidence="9 10">MUT 4182</strain>
    </source>
</reference>
<feature type="domain" description="Aminoacyl-transfer RNA synthetases class-II family profile" evidence="8">
    <location>
        <begin position="160"/>
        <end position="491"/>
    </location>
</feature>
<dbReference type="InterPro" id="IPR006195">
    <property type="entry name" value="aa-tRNA-synth_II"/>
</dbReference>
<sequence length="499" mass="55797">MHPPIRPQLTWLSRASRLGLHQRNVSNLPLTINQLFSRQKPEAHSNEPVTVHGWIKSVRKQKRFAFAEIRDGTTSKSLQAVLTADSARQLSNGMSVALQGSVVYTPSRPQPMELNVMEVKVLGDCDPETYPIQKQSLSVPYLREQVHLRPRTDSMATILRLRDKVARYFHEFYEGQDFLHVHPPIITGNDCEGGGDVFRALPSSSALPTASSCDSHPQLATQRTEFFGKPSYLTVSSQLHLEALASALSRVYTISPTFRAEASQTNRHLSEFYMLEAEMCFTQDLNSVMDVVEASIKHVLRRLAGPTGMLDELKDLHRSQGDGTSSSLPEETQWWDCIEKPWPRMTYTEAIRTLSTPTSPVQWGEGLSSEQEKELARRAGGPIFITDYPTSLKPFYMRSNPPSDSHGPTVACFDLLVPSVAELVGGSVREERLAELEASMKAHGLPAEELNWYLDLRRYGSVPHGGFGVGFERFVSWISGVDNVRECVAFPRWAGRMAG</sequence>
<dbReference type="HOGENOM" id="CLU_004553_2_0_1"/>
<dbReference type="GO" id="GO:0006421">
    <property type="term" value="P:asparaginyl-tRNA aminoacylation"/>
    <property type="evidence" value="ECO:0007669"/>
    <property type="project" value="InterPro"/>
</dbReference>
<keyword evidence="4" id="KW-0547">Nucleotide-binding</keyword>
<dbReference type="SUPFAM" id="SSF55681">
    <property type="entry name" value="Class II aaRS and biotin synthetases"/>
    <property type="match status" value="1"/>
</dbReference>
<dbReference type="AlphaFoldDB" id="A0A0C3QHI2"/>
<accession>A0A0C3QHI2</accession>
<dbReference type="Gene3D" id="3.30.930.10">
    <property type="entry name" value="Bira Bifunctional Protein, Domain 2"/>
    <property type="match status" value="1"/>
</dbReference>
<dbReference type="PANTHER" id="PTHR22594:SF34">
    <property type="entry name" value="ASPARAGINE--TRNA LIGASE, MITOCHONDRIAL-RELATED"/>
    <property type="match status" value="1"/>
</dbReference>
<dbReference type="EC" id="6.1.1.22" evidence="2"/>
<name>A0A0C3QHI2_9AGAM</name>
<evidence type="ECO:0000256" key="3">
    <source>
        <dbReference type="ARBA" id="ARBA00022598"/>
    </source>
</evidence>
<evidence type="ECO:0000256" key="2">
    <source>
        <dbReference type="ARBA" id="ARBA00012816"/>
    </source>
</evidence>
<evidence type="ECO:0000256" key="7">
    <source>
        <dbReference type="ARBA" id="ARBA00023146"/>
    </source>
</evidence>
<reference evidence="10" key="2">
    <citation type="submission" date="2015-01" db="EMBL/GenBank/DDBJ databases">
        <title>Evolutionary Origins and Diversification of the Mycorrhizal Mutualists.</title>
        <authorList>
            <consortium name="DOE Joint Genome Institute"/>
            <consortium name="Mycorrhizal Genomics Consortium"/>
            <person name="Kohler A."/>
            <person name="Kuo A."/>
            <person name="Nagy L.G."/>
            <person name="Floudas D."/>
            <person name="Copeland A."/>
            <person name="Barry K.W."/>
            <person name="Cichocki N."/>
            <person name="Veneault-Fourrey C."/>
            <person name="LaButti K."/>
            <person name="Lindquist E.A."/>
            <person name="Lipzen A."/>
            <person name="Lundell T."/>
            <person name="Morin E."/>
            <person name="Murat C."/>
            <person name="Riley R."/>
            <person name="Ohm R."/>
            <person name="Sun H."/>
            <person name="Tunlid A."/>
            <person name="Henrissat B."/>
            <person name="Grigoriev I.V."/>
            <person name="Hibbett D.S."/>
            <person name="Martin F."/>
        </authorList>
    </citation>
    <scope>NUCLEOTIDE SEQUENCE [LARGE SCALE GENOMIC DNA]</scope>
    <source>
        <strain evidence="10">MUT 4182</strain>
    </source>
</reference>
<evidence type="ECO:0000256" key="4">
    <source>
        <dbReference type="ARBA" id="ARBA00022741"/>
    </source>
</evidence>
<evidence type="ECO:0000256" key="5">
    <source>
        <dbReference type="ARBA" id="ARBA00022840"/>
    </source>
</evidence>
<dbReference type="CDD" id="cd00776">
    <property type="entry name" value="AsxRS_core"/>
    <property type="match status" value="1"/>
</dbReference>
<evidence type="ECO:0000313" key="9">
    <source>
        <dbReference type="EMBL" id="KIO26051.1"/>
    </source>
</evidence>
<dbReference type="InterPro" id="IPR012340">
    <property type="entry name" value="NA-bd_OB-fold"/>
</dbReference>
<dbReference type="PANTHER" id="PTHR22594">
    <property type="entry name" value="ASPARTYL/LYSYL-TRNA SYNTHETASE"/>
    <property type="match status" value="1"/>
</dbReference>
<gene>
    <name evidence="9" type="ORF">M407DRAFT_235786</name>
</gene>
<protein>
    <recommendedName>
        <fullName evidence="2">asparagine--tRNA ligase</fullName>
        <ecNumber evidence="2">6.1.1.22</ecNumber>
    </recommendedName>
</protein>
<dbReference type="NCBIfam" id="TIGR00457">
    <property type="entry name" value="asnS"/>
    <property type="match status" value="1"/>
</dbReference>
<dbReference type="InterPro" id="IPR004364">
    <property type="entry name" value="Aa-tRNA-synt_II"/>
</dbReference>
<comment type="similarity">
    <text evidence="1">Belongs to the class-II aminoacyl-tRNA synthetase family.</text>
</comment>
<dbReference type="GO" id="GO:0004816">
    <property type="term" value="F:asparagine-tRNA ligase activity"/>
    <property type="evidence" value="ECO:0007669"/>
    <property type="project" value="UniProtKB-EC"/>
</dbReference>
<keyword evidence="10" id="KW-1185">Reference proteome</keyword>